<dbReference type="GO" id="GO:0005886">
    <property type="term" value="C:plasma membrane"/>
    <property type="evidence" value="ECO:0007669"/>
    <property type="project" value="UniProtKB-SubCell"/>
</dbReference>
<keyword evidence="7 9" id="KW-0472">Membrane</keyword>
<keyword evidence="11" id="KW-1185">Reference proteome</keyword>
<comment type="caution">
    <text evidence="10">The sequence shown here is derived from an EMBL/GenBank/DDBJ whole genome shotgun (WGS) entry which is preliminary data.</text>
</comment>
<organism evidence="10 11">
    <name type="scientific">Chitiniphilus eburneus</name>
    <dbReference type="NCBI Taxonomy" id="2571148"/>
    <lineage>
        <taxon>Bacteria</taxon>
        <taxon>Pseudomonadati</taxon>
        <taxon>Pseudomonadota</taxon>
        <taxon>Betaproteobacteria</taxon>
        <taxon>Neisseriales</taxon>
        <taxon>Chitinibacteraceae</taxon>
        <taxon>Chitiniphilus</taxon>
    </lineage>
</organism>
<evidence type="ECO:0000313" key="11">
    <source>
        <dbReference type="Proteomes" id="UP000310016"/>
    </source>
</evidence>
<dbReference type="InterPro" id="IPR002191">
    <property type="entry name" value="Bac_export_3"/>
</dbReference>
<dbReference type="Pfam" id="PF01313">
    <property type="entry name" value="Bac_export_3"/>
    <property type="match status" value="1"/>
</dbReference>
<proteinExistence type="inferred from homology"/>
<gene>
    <name evidence="9 10" type="primary">fliQ</name>
    <name evidence="10" type="ORF">FAZ21_12770</name>
</gene>
<evidence type="ECO:0000256" key="5">
    <source>
        <dbReference type="ARBA" id="ARBA00022692"/>
    </source>
</evidence>
<dbReference type="InterPro" id="IPR006305">
    <property type="entry name" value="FliQ"/>
</dbReference>
<dbReference type="RefSeq" id="WP_136773821.1">
    <property type="nucleotide sequence ID" value="NZ_CP156074.1"/>
</dbReference>
<dbReference type="EMBL" id="SUMF01000014">
    <property type="protein sequence ID" value="TJZ72907.1"/>
    <property type="molecule type" value="Genomic_DNA"/>
</dbReference>
<dbReference type="Proteomes" id="UP000310016">
    <property type="component" value="Unassembled WGS sequence"/>
</dbReference>
<dbReference type="OrthoDB" id="9806440at2"/>
<evidence type="ECO:0000313" key="10">
    <source>
        <dbReference type="EMBL" id="TJZ72907.1"/>
    </source>
</evidence>
<comment type="function">
    <text evidence="9">Role in flagellar biosynthesis.</text>
</comment>
<keyword evidence="10" id="KW-0282">Flagellum</keyword>
<reference evidence="10 11" key="1">
    <citation type="submission" date="2019-04" db="EMBL/GenBank/DDBJ databases">
        <title>Chitiniphilus eburnea sp. nov., a novel chitinolytic bacterium isolated from aquaculture sludge.</title>
        <authorList>
            <person name="Sheng M."/>
        </authorList>
    </citation>
    <scope>NUCLEOTIDE SEQUENCE [LARGE SCALE GENOMIC DNA]</scope>
    <source>
        <strain evidence="10 11">HX-2-15</strain>
    </source>
</reference>
<evidence type="ECO:0000256" key="2">
    <source>
        <dbReference type="ARBA" id="ARBA00006156"/>
    </source>
</evidence>
<accession>A0A4U0PWM3</accession>
<feature type="transmembrane region" description="Helical" evidence="9">
    <location>
        <begin position="51"/>
        <end position="70"/>
    </location>
</feature>
<keyword evidence="5 9" id="KW-0812">Transmembrane</keyword>
<evidence type="ECO:0000256" key="1">
    <source>
        <dbReference type="ARBA" id="ARBA00004651"/>
    </source>
</evidence>
<comment type="similarity">
    <text evidence="2 9">Belongs to the FliQ/MopD/SpaQ family.</text>
</comment>
<evidence type="ECO:0000256" key="6">
    <source>
        <dbReference type="ARBA" id="ARBA00022989"/>
    </source>
</evidence>
<keyword evidence="6 9" id="KW-1133">Transmembrane helix</keyword>
<protein>
    <recommendedName>
        <fullName evidence="3 9">Flagellar biosynthetic protein FliQ</fullName>
    </recommendedName>
</protein>
<dbReference type="NCBIfam" id="TIGR01402">
    <property type="entry name" value="fliQ"/>
    <property type="match status" value="1"/>
</dbReference>
<evidence type="ECO:0000256" key="8">
    <source>
        <dbReference type="ARBA" id="ARBA00023143"/>
    </source>
</evidence>
<keyword evidence="4 9" id="KW-1003">Cell membrane</keyword>
<dbReference type="PANTHER" id="PTHR34040:SF2">
    <property type="entry name" value="FLAGELLAR BIOSYNTHETIC PROTEIN FLIQ"/>
    <property type="match status" value="1"/>
</dbReference>
<evidence type="ECO:0000256" key="3">
    <source>
        <dbReference type="ARBA" id="ARBA00021718"/>
    </source>
</evidence>
<sequence>MTPETVVSLVQRGMEVMVLVGGPILLGILATGLVISVFQAATQINEATLSFIPKLLIAFAIFIFAGSWMVQTVVDFTIRLYQSIPQMIG</sequence>
<dbReference type="GO" id="GO:0009306">
    <property type="term" value="P:protein secretion"/>
    <property type="evidence" value="ECO:0007669"/>
    <property type="project" value="InterPro"/>
</dbReference>
<dbReference type="PRINTS" id="PR00952">
    <property type="entry name" value="TYPE3IMQPROT"/>
</dbReference>
<dbReference type="GO" id="GO:0009425">
    <property type="term" value="C:bacterial-type flagellum basal body"/>
    <property type="evidence" value="ECO:0007669"/>
    <property type="project" value="UniProtKB-SubCell"/>
</dbReference>
<dbReference type="PANTHER" id="PTHR34040">
    <property type="entry name" value="FLAGELLAR BIOSYNTHETIC PROTEIN FLIQ"/>
    <property type="match status" value="1"/>
</dbReference>
<name>A0A4U0PWM3_9NEIS</name>
<evidence type="ECO:0000256" key="7">
    <source>
        <dbReference type="ARBA" id="ARBA00023136"/>
    </source>
</evidence>
<evidence type="ECO:0000256" key="9">
    <source>
        <dbReference type="RuleBase" id="RU364090"/>
    </source>
</evidence>
<keyword evidence="10" id="KW-0969">Cilium</keyword>
<evidence type="ECO:0000256" key="4">
    <source>
        <dbReference type="ARBA" id="ARBA00022475"/>
    </source>
</evidence>
<feature type="transmembrane region" description="Helical" evidence="9">
    <location>
        <begin position="16"/>
        <end position="39"/>
    </location>
</feature>
<keyword evidence="10" id="KW-0966">Cell projection</keyword>
<comment type="subcellular location">
    <subcellularLocation>
        <location evidence="1 9">Cell membrane</location>
        <topology evidence="1">Multi-pass membrane protein</topology>
    </subcellularLocation>
    <subcellularLocation>
        <location evidence="9">Bacterial flagellum basal body</location>
    </subcellularLocation>
</comment>
<keyword evidence="8 9" id="KW-0975">Bacterial flagellum</keyword>
<dbReference type="PIRSF" id="PIRSF004669">
    <property type="entry name" value="FliQ"/>
    <property type="match status" value="1"/>
</dbReference>
<dbReference type="GO" id="GO:0044780">
    <property type="term" value="P:bacterial-type flagellum assembly"/>
    <property type="evidence" value="ECO:0007669"/>
    <property type="project" value="InterPro"/>
</dbReference>
<dbReference type="AlphaFoldDB" id="A0A4U0PWM3"/>